<feature type="domain" description="HTH tetR-type" evidence="6">
    <location>
        <begin position="8"/>
        <end position="68"/>
    </location>
</feature>
<dbReference type="PANTHER" id="PTHR30055">
    <property type="entry name" value="HTH-TYPE TRANSCRIPTIONAL REGULATOR RUTR"/>
    <property type="match status" value="1"/>
</dbReference>
<dbReference type="InterPro" id="IPR039538">
    <property type="entry name" value="BetI_C"/>
</dbReference>
<dbReference type="InterPro" id="IPR050109">
    <property type="entry name" value="HTH-type_TetR-like_transc_reg"/>
</dbReference>
<dbReference type="Pfam" id="PF13977">
    <property type="entry name" value="TetR_C_6"/>
    <property type="match status" value="1"/>
</dbReference>
<accession>A0ABN2Y7T6</accession>
<evidence type="ECO:0000256" key="5">
    <source>
        <dbReference type="PROSITE-ProRule" id="PRU00335"/>
    </source>
</evidence>
<gene>
    <name evidence="7" type="ORF">GCM10009824_26630</name>
</gene>
<evidence type="ECO:0000313" key="7">
    <source>
        <dbReference type="EMBL" id="GAA2123094.1"/>
    </source>
</evidence>
<dbReference type="PROSITE" id="PS50977">
    <property type="entry name" value="HTH_TETR_2"/>
    <property type="match status" value="1"/>
</dbReference>
<dbReference type="PANTHER" id="PTHR30055:SF226">
    <property type="entry name" value="HTH-TYPE TRANSCRIPTIONAL REGULATOR PKSA"/>
    <property type="match status" value="1"/>
</dbReference>
<reference evidence="7 8" key="1">
    <citation type="journal article" date="2019" name="Int. J. Syst. Evol. Microbiol.">
        <title>The Global Catalogue of Microorganisms (GCM) 10K type strain sequencing project: providing services to taxonomists for standard genome sequencing and annotation.</title>
        <authorList>
            <consortium name="The Broad Institute Genomics Platform"/>
            <consortium name="The Broad Institute Genome Sequencing Center for Infectious Disease"/>
            <person name="Wu L."/>
            <person name="Ma J."/>
        </authorList>
    </citation>
    <scope>NUCLEOTIDE SEQUENCE [LARGE SCALE GENOMIC DNA]</scope>
    <source>
        <strain evidence="7 8">JCM 15914</strain>
    </source>
</reference>
<dbReference type="Proteomes" id="UP001500166">
    <property type="component" value="Unassembled WGS sequence"/>
</dbReference>
<protein>
    <recommendedName>
        <fullName evidence="6">HTH tetR-type domain-containing protein</fullName>
    </recommendedName>
</protein>
<dbReference type="Pfam" id="PF00440">
    <property type="entry name" value="TetR_N"/>
    <property type="match status" value="1"/>
</dbReference>
<evidence type="ECO:0000256" key="2">
    <source>
        <dbReference type="ARBA" id="ARBA00023015"/>
    </source>
</evidence>
<keyword evidence="2" id="KW-0805">Transcription regulation</keyword>
<keyword evidence="3 5" id="KW-0238">DNA-binding</keyword>
<dbReference type="InterPro" id="IPR001647">
    <property type="entry name" value="HTH_TetR"/>
</dbReference>
<dbReference type="SUPFAM" id="SSF46689">
    <property type="entry name" value="Homeodomain-like"/>
    <property type="match status" value="1"/>
</dbReference>
<organism evidence="7 8">
    <name type="scientific">Kocuria atrinae</name>
    <dbReference type="NCBI Taxonomy" id="592377"/>
    <lineage>
        <taxon>Bacteria</taxon>
        <taxon>Bacillati</taxon>
        <taxon>Actinomycetota</taxon>
        <taxon>Actinomycetes</taxon>
        <taxon>Micrococcales</taxon>
        <taxon>Micrococcaceae</taxon>
        <taxon>Kocuria</taxon>
    </lineage>
</organism>
<dbReference type="InterPro" id="IPR009057">
    <property type="entry name" value="Homeodomain-like_sf"/>
</dbReference>
<evidence type="ECO:0000256" key="4">
    <source>
        <dbReference type="ARBA" id="ARBA00023163"/>
    </source>
</evidence>
<evidence type="ECO:0000256" key="3">
    <source>
        <dbReference type="ARBA" id="ARBA00023125"/>
    </source>
</evidence>
<keyword evidence="4" id="KW-0804">Transcription</keyword>
<dbReference type="Gene3D" id="1.10.357.10">
    <property type="entry name" value="Tetracycline Repressor, domain 2"/>
    <property type="match status" value="1"/>
</dbReference>
<name>A0ABN2Y7T6_9MICC</name>
<dbReference type="EMBL" id="BAAAQA010000033">
    <property type="protein sequence ID" value="GAA2123094.1"/>
    <property type="molecule type" value="Genomic_DNA"/>
</dbReference>
<keyword evidence="1" id="KW-0678">Repressor</keyword>
<feature type="DNA-binding region" description="H-T-H motif" evidence="5">
    <location>
        <begin position="31"/>
        <end position="50"/>
    </location>
</feature>
<dbReference type="InterPro" id="IPR036271">
    <property type="entry name" value="Tet_transcr_reg_TetR-rel_C_sf"/>
</dbReference>
<evidence type="ECO:0000259" key="6">
    <source>
        <dbReference type="PROSITE" id="PS50977"/>
    </source>
</evidence>
<keyword evidence="8" id="KW-1185">Reference proteome</keyword>
<proteinExistence type="predicted"/>
<evidence type="ECO:0000313" key="8">
    <source>
        <dbReference type="Proteomes" id="UP001500166"/>
    </source>
</evidence>
<dbReference type="RefSeq" id="WP_344225471.1">
    <property type="nucleotide sequence ID" value="NZ_BAAAQA010000033.1"/>
</dbReference>
<evidence type="ECO:0000256" key="1">
    <source>
        <dbReference type="ARBA" id="ARBA00022491"/>
    </source>
</evidence>
<comment type="caution">
    <text evidence="7">The sequence shown here is derived from an EMBL/GenBank/DDBJ whole genome shotgun (WGS) entry which is preliminary data.</text>
</comment>
<dbReference type="SUPFAM" id="SSF48498">
    <property type="entry name" value="Tetracyclin repressor-like, C-terminal domain"/>
    <property type="match status" value="1"/>
</dbReference>
<sequence length="199" mass="21873">MPSRIDREARKAELAEAAWRVILRSGVSAVSVRTVAEEAGLAVGSLRHVFPTRTELLVYSAELMMERVYERIVSLPREGITEAYALAVIKNLVPFTEQTRAEMDVNIALVAEATAVPELKVLRDSAHEQLAAACIRLAALLREENSETPSEGAIRSGRRLHALADGLALHLMHRTESEDLERVAELLEDEIQSIAAGRA</sequence>